<dbReference type="EMBL" id="PEXI01000028">
    <property type="protein sequence ID" value="PIU24489.1"/>
    <property type="molecule type" value="Genomic_DNA"/>
</dbReference>
<comment type="subcellular location">
    <subcellularLocation>
        <location evidence="6">Cytoplasm</location>
    </subcellularLocation>
</comment>
<feature type="domain" description="Holliday junction DNA helicase RuvA C-terminal" evidence="8">
    <location>
        <begin position="143"/>
        <end position="186"/>
    </location>
</feature>
<evidence type="ECO:0000259" key="8">
    <source>
        <dbReference type="Pfam" id="PF07499"/>
    </source>
</evidence>
<protein>
    <recommendedName>
        <fullName evidence="6">Holliday junction branch migration complex subunit RuvA</fullName>
    </recommendedName>
</protein>
<dbReference type="GO" id="GO:0006281">
    <property type="term" value="P:DNA repair"/>
    <property type="evidence" value="ECO:0007669"/>
    <property type="project" value="UniProtKB-UniRule"/>
</dbReference>
<gene>
    <name evidence="6 9" type="primary">ruvA</name>
    <name evidence="9" type="ORF">COT12_00785</name>
</gene>
<evidence type="ECO:0000256" key="4">
    <source>
        <dbReference type="ARBA" id="ARBA00023172"/>
    </source>
</evidence>
<reference evidence="10" key="1">
    <citation type="submission" date="2017-09" db="EMBL/GenBank/DDBJ databases">
        <title>Depth-based differentiation of microbial function through sediment-hosted aquifers and enrichment of novel symbionts in the deep terrestrial subsurface.</title>
        <authorList>
            <person name="Probst A.J."/>
            <person name="Ladd B."/>
            <person name="Jarett J.K."/>
            <person name="Geller-Mcgrath D.E."/>
            <person name="Sieber C.M.K."/>
            <person name="Emerson J.B."/>
            <person name="Anantharaman K."/>
            <person name="Thomas B.C."/>
            <person name="Malmstrom R."/>
            <person name="Stieglmeier M."/>
            <person name="Klingl A."/>
            <person name="Woyke T."/>
            <person name="Ryan C.M."/>
            <person name="Banfield J.F."/>
        </authorList>
    </citation>
    <scope>NUCLEOTIDE SEQUENCE [LARGE SCALE GENOMIC DNA]</scope>
</reference>
<dbReference type="CDD" id="cd14332">
    <property type="entry name" value="UBA_RuvA_C"/>
    <property type="match status" value="1"/>
</dbReference>
<dbReference type="InterPro" id="IPR013849">
    <property type="entry name" value="DNA_helicase_Holl-junc_RuvA_I"/>
</dbReference>
<comment type="caution">
    <text evidence="9">The sequence shown here is derived from an EMBL/GenBank/DDBJ whole genome shotgun (WGS) entry which is preliminary data.</text>
</comment>
<evidence type="ECO:0000256" key="2">
    <source>
        <dbReference type="ARBA" id="ARBA00022763"/>
    </source>
</evidence>
<dbReference type="Pfam" id="PF01330">
    <property type="entry name" value="RuvA_N"/>
    <property type="match status" value="1"/>
</dbReference>
<organism evidence="9 10">
    <name type="scientific">Candidatus Berkelbacteria bacterium CG08_land_8_20_14_0_20_39_8</name>
    <dbReference type="NCBI Taxonomy" id="1974511"/>
    <lineage>
        <taxon>Bacteria</taxon>
        <taxon>Candidatus Berkelbacteria</taxon>
    </lineage>
</organism>
<dbReference type="Gene3D" id="1.10.150.20">
    <property type="entry name" value="5' to 3' exonuclease, C-terminal subdomain"/>
    <property type="match status" value="1"/>
</dbReference>
<dbReference type="GO" id="GO:0000400">
    <property type="term" value="F:four-way junction DNA binding"/>
    <property type="evidence" value="ECO:0007669"/>
    <property type="project" value="UniProtKB-UniRule"/>
</dbReference>
<dbReference type="NCBIfam" id="TIGR00084">
    <property type="entry name" value="ruvA"/>
    <property type="match status" value="1"/>
</dbReference>
<dbReference type="Proteomes" id="UP000229896">
    <property type="component" value="Unassembled WGS sequence"/>
</dbReference>
<dbReference type="GO" id="GO:0048476">
    <property type="term" value="C:Holliday junction resolvase complex"/>
    <property type="evidence" value="ECO:0007669"/>
    <property type="project" value="UniProtKB-UniRule"/>
</dbReference>
<accession>A0A2M6YCS0</accession>
<evidence type="ECO:0000259" key="7">
    <source>
        <dbReference type="Pfam" id="PF01330"/>
    </source>
</evidence>
<dbReference type="Gene3D" id="2.40.50.140">
    <property type="entry name" value="Nucleic acid-binding proteins"/>
    <property type="match status" value="1"/>
</dbReference>
<dbReference type="Pfam" id="PF07499">
    <property type="entry name" value="RuvA_C"/>
    <property type="match status" value="1"/>
</dbReference>
<keyword evidence="3 6" id="KW-0238">DNA-binding</keyword>
<evidence type="ECO:0000313" key="10">
    <source>
        <dbReference type="Proteomes" id="UP000229896"/>
    </source>
</evidence>
<dbReference type="Pfam" id="PF14520">
    <property type="entry name" value="HHH_5"/>
    <property type="match status" value="1"/>
</dbReference>
<feature type="domain" description="DNA helicase Holliday junction RuvA type" evidence="7">
    <location>
        <begin position="1"/>
        <end position="60"/>
    </location>
</feature>
<dbReference type="SUPFAM" id="SSF50249">
    <property type="entry name" value="Nucleic acid-binding proteins"/>
    <property type="match status" value="1"/>
</dbReference>
<feature type="region of interest" description="Domain III" evidence="6">
    <location>
        <begin position="139"/>
        <end position="189"/>
    </location>
</feature>
<proteinExistence type="inferred from homology"/>
<dbReference type="InterPro" id="IPR000085">
    <property type="entry name" value="RuvA"/>
</dbReference>
<dbReference type="InterPro" id="IPR011114">
    <property type="entry name" value="RuvA_C"/>
</dbReference>
<dbReference type="GO" id="GO:0009379">
    <property type="term" value="C:Holliday junction helicase complex"/>
    <property type="evidence" value="ECO:0007669"/>
    <property type="project" value="InterPro"/>
</dbReference>
<dbReference type="GO" id="GO:0006310">
    <property type="term" value="P:DNA recombination"/>
    <property type="evidence" value="ECO:0007669"/>
    <property type="project" value="UniProtKB-UniRule"/>
</dbReference>
<dbReference type="GO" id="GO:0009378">
    <property type="term" value="F:four-way junction helicase activity"/>
    <property type="evidence" value="ECO:0007669"/>
    <property type="project" value="InterPro"/>
</dbReference>
<comment type="similarity">
    <text evidence="6">Belongs to the RuvA family.</text>
</comment>
<dbReference type="InterPro" id="IPR036267">
    <property type="entry name" value="RuvA_C_sf"/>
</dbReference>
<evidence type="ECO:0000256" key="6">
    <source>
        <dbReference type="HAMAP-Rule" id="MF_00031"/>
    </source>
</evidence>
<dbReference type="InterPro" id="IPR010994">
    <property type="entry name" value="RuvA_2-like"/>
</dbReference>
<dbReference type="HAMAP" id="MF_00031">
    <property type="entry name" value="DNA_HJ_migration_RuvA"/>
    <property type="match status" value="1"/>
</dbReference>
<keyword evidence="1 6" id="KW-0963">Cytoplasm</keyword>
<comment type="caution">
    <text evidence="6">Lacks conserved residue(s) required for the propagation of feature annotation.</text>
</comment>
<keyword evidence="2 6" id="KW-0227">DNA damage</keyword>
<evidence type="ECO:0000256" key="3">
    <source>
        <dbReference type="ARBA" id="ARBA00023125"/>
    </source>
</evidence>
<sequence>MIAYLKGKIIISRPGFIILEVSGVGYKVAVSPQINFLEDKNEYELFIHHHIKEDVSDLYGFEKFGELELFEKLLSVNGVGPKAAMTIIGMAPSEKIIDAIISEDSNFFQSASGIGKKVAIKIILDLKSKISNLKYTGNIGGTAHQDVYDGLEALGYKKQEIDKIIGKIPAELKSSEEKIRWCLKDLAKN</sequence>
<dbReference type="SUPFAM" id="SSF47781">
    <property type="entry name" value="RuvA domain 2-like"/>
    <property type="match status" value="1"/>
</dbReference>
<keyword evidence="5 6" id="KW-0234">DNA repair</keyword>
<comment type="function">
    <text evidence="6">The RuvA-RuvB-RuvC complex processes Holliday junction (HJ) DNA during genetic recombination and DNA repair, while the RuvA-RuvB complex plays an important role in the rescue of blocked DNA replication forks via replication fork reversal (RFR). RuvA specifically binds to HJ cruciform DNA, conferring on it an open structure. The RuvB hexamer acts as an ATP-dependent pump, pulling dsDNA into and through the RuvAB complex. HJ branch migration allows RuvC to scan DNA until it finds its consensus sequence, where it cleaves and resolves the cruciform DNA.</text>
</comment>
<comment type="subunit">
    <text evidence="6">Homotetramer. Forms an RuvA(8)-RuvB(12)-Holliday junction (HJ) complex. HJ DNA is sandwiched between 2 RuvA tetramers; dsDNA enters through RuvA and exits via RuvB. An RuvB hexamer assembles on each DNA strand where it exits the tetramer. Each RuvB hexamer is contacted by two RuvA subunits (via domain III) on 2 adjacent RuvB subunits; this complex drives branch migration. In the full resolvosome a probable DNA-RuvA(4)-RuvB(12)-RuvC(2) complex forms which resolves the HJ.</text>
</comment>
<name>A0A2M6YCS0_9BACT</name>
<dbReference type="AlphaFoldDB" id="A0A2M6YCS0"/>
<evidence type="ECO:0000256" key="5">
    <source>
        <dbReference type="ARBA" id="ARBA00023204"/>
    </source>
</evidence>
<dbReference type="GO" id="GO:0005737">
    <property type="term" value="C:cytoplasm"/>
    <property type="evidence" value="ECO:0007669"/>
    <property type="project" value="UniProtKB-SubCell"/>
</dbReference>
<dbReference type="SUPFAM" id="SSF46929">
    <property type="entry name" value="DNA helicase RuvA subunit, C-terminal domain"/>
    <property type="match status" value="1"/>
</dbReference>
<keyword evidence="4 6" id="KW-0233">DNA recombination</keyword>
<dbReference type="Gene3D" id="1.10.8.10">
    <property type="entry name" value="DNA helicase RuvA subunit, C-terminal domain"/>
    <property type="match status" value="1"/>
</dbReference>
<comment type="domain">
    <text evidence="6">Has three domains with a flexible linker between the domains II and III and assumes an 'L' shape. Domain III is highly mobile and contacts RuvB.</text>
</comment>
<evidence type="ECO:0000256" key="1">
    <source>
        <dbReference type="ARBA" id="ARBA00022490"/>
    </source>
</evidence>
<evidence type="ECO:0000313" key="9">
    <source>
        <dbReference type="EMBL" id="PIU24489.1"/>
    </source>
</evidence>
<dbReference type="InterPro" id="IPR012340">
    <property type="entry name" value="NA-bd_OB-fold"/>
</dbReference>
<dbReference type="GO" id="GO:0005524">
    <property type="term" value="F:ATP binding"/>
    <property type="evidence" value="ECO:0007669"/>
    <property type="project" value="InterPro"/>
</dbReference>